<dbReference type="VEuPathDB" id="FungiDB:ATCC64974_10150"/>
<dbReference type="SUPFAM" id="SSF51316">
    <property type="entry name" value="Mss4-like"/>
    <property type="match status" value="1"/>
</dbReference>
<dbReference type="VEuPathDB" id="FungiDB:An09g03560"/>
<dbReference type="VEuPathDB" id="FungiDB:ASPNIDRAFT2_1141202"/>
<dbReference type="PANTHER" id="PTHR33337">
    <property type="entry name" value="GFA DOMAIN-CONTAINING PROTEIN"/>
    <property type="match status" value="1"/>
</dbReference>
<dbReference type="SUPFAM" id="SSF48256">
    <property type="entry name" value="Citrate synthase"/>
    <property type="match status" value="1"/>
</dbReference>
<dbReference type="InterPro" id="IPR006913">
    <property type="entry name" value="CENP-V/GFA"/>
</dbReference>
<dbReference type="VEuPathDB" id="FungiDB:M747DRAFT_298998"/>
<evidence type="ECO:0000256" key="1">
    <source>
        <dbReference type="ARBA" id="ARBA00005495"/>
    </source>
</evidence>
<gene>
    <name evidence="6" type="ORF">CAN33_0024335</name>
</gene>
<evidence type="ECO:0000256" key="2">
    <source>
        <dbReference type="ARBA" id="ARBA00022723"/>
    </source>
</evidence>
<dbReference type="Gene3D" id="1.10.230.10">
    <property type="entry name" value="Cytochrome P450-Terp, domain 2"/>
    <property type="match status" value="1"/>
</dbReference>
<dbReference type="VEuPathDB" id="FungiDB:An09g03570"/>
<name>A0A505I5C8_ASPNG</name>
<dbReference type="GO" id="GO:0046872">
    <property type="term" value="F:metal ion binding"/>
    <property type="evidence" value="ECO:0007669"/>
    <property type="project" value="UniProtKB-KW"/>
</dbReference>
<dbReference type="Gene3D" id="3.90.1590.10">
    <property type="entry name" value="glutathione-dependent formaldehyde- activating enzyme (gfa)"/>
    <property type="match status" value="1"/>
</dbReference>
<keyword evidence="3" id="KW-0862">Zinc</keyword>
<dbReference type="InterPro" id="IPR036969">
    <property type="entry name" value="Citrate_synthase_sf"/>
</dbReference>
<dbReference type="Gene3D" id="1.20.1720.10">
    <property type="entry name" value="Multidrug resistance protein D"/>
    <property type="match status" value="1"/>
</dbReference>
<dbReference type="PROSITE" id="PS51891">
    <property type="entry name" value="CENP_V_GFA"/>
    <property type="match status" value="1"/>
</dbReference>
<dbReference type="Pfam" id="PF04828">
    <property type="entry name" value="GFA"/>
    <property type="match status" value="1"/>
</dbReference>
<dbReference type="InterPro" id="IPR016143">
    <property type="entry name" value="Citrate_synth-like_sm_a-sub"/>
</dbReference>
<accession>A0A505I5C8</accession>
<evidence type="ECO:0000259" key="5">
    <source>
        <dbReference type="PROSITE" id="PS51891"/>
    </source>
</evidence>
<comment type="caution">
    <text evidence="6">The sequence shown here is derived from an EMBL/GenBank/DDBJ whole genome shotgun (WGS) entry which is preliminary data.</text>
</comment>
<reference evidence="7" key="1">
    <citation type="submission" date="2018-10" db="EMBL/GenBank/DDBJ databases">
        <title>FDA dAtabase for Regulatory Grade micrObial Sequences (FDA-ARGOS): Supporting development and validation of Infectious Disease Dx tests.</title>
        <authorList>
            <person name="Kerrigan L."/>
            <person name="Tallon L."/>
            <person name="Sadzewicz L."/>
            <person name="Sengamalay N."/>
            <person name="Ott S."/>
            <person name="Godinez A."/>
            <person name="Nagaraj S."/>
            <person name="Vavikolanu K."/>
            <person name="Nadendla S."/>
            <person name="George J."/>
            <person name="Sichtig H."/>
        </authorList>
    </citation>
    <scope>NUCLEOTIDE SEQUENCE [LARGE SCALE GENOMIC DNA]</scope>
    <source>
        <strain evidence="7">FDAARGOS_311</strain>
    </source>
</reference>
<dbReference type="InterPro" id="IPR011057">
    <property type="entry name" value="Mss4-like_sf"/>
</dbReference>
<dbReference type="InterPro" id="IPR002020">
    <property type="entry name" value="Citrate_synthase"/>
</dbReference>
<dbReference type="EMBL" id="NKJJ02000005">
    <property type="protein sequence ID" value="TPR06790.1"/>
    <property type="molecule type" value="Genomic_DNA"/>
</dbReference>
<evidence type="ECO:0000313" key="6">
    <source>
        <dbReference type="EMBL" id="TPR06790.1"/>
    </source>
</evidence>
<dbReference type="AlphaFoldDB" id="A0A505I5C8"/>
<dbReference type="GO" id="GO:0016846">
    <property type="term" value="F:carbon-sulfur lyase activity"/>
    <property type="evidence" value="ECO:0007669"/>
    <property type="project" value="InterPro"/>
</dbReference>
<keyword evidence="2" id="KW-0479">Metal-binding</keyword>
<dbReference type="PANTHER" id="PTHR33337:SF40">
    <property type="entry name" value="CENP-V_GFA DOMAIN-CONTAINING PROTEIN-RELATED"/>
    <property type="match status" value="1"/>
</dbReference>
<dbReference type="VEuPathDB" id="FungiDB:M747DRAFT_246123"/>
<comment type="similarity">
    <text evidence="1">Belongs to the Gfa family.</text>
</comment>
<sequence>MPLSGHCLCKAVTYTVDIDAPLLVGYDHCDDCQRQSGSTYSLVAVVPKDKLTVNGPLKKWSGTGSSGNAVHRLFCSECGSPIAHDPDAAPEIIALKAGTLDTEIKKALKPDTEIWTVGKLPFCQEHLAKPFKHMPEDLERSLLLFGGHSLEQLSEIDLEDVLHRLVSGSYPTMPHMDGLSHKLTEAMLAVPDDVQRTVWTHPLGVGTAAFRCHRICQENFERSWKSGNIPGYSQRVKQGRVKVFEYGHRSYKGINPRVPPIQSILKNLDLSADNPLKLAERLERVCPTDAYFKEQGLYVNGDFSGNFVFTAINGFYPKIISMAMLAQRIMGIMTHWREYMLMRGKLLRPSHIYTGEAEGGVLPGIKEAILCLHSSPETAHHFICRTCLFITSRTDRASYVKVSLASAVAADVLTSAERGPYMNITSLGIMLVPSIGPLLGGLLSQQPD</sequence>
<feature type="domain" description="CENP-V/GFA" evidence="5">
    <location>
        <begin position="3"/>
        <end position="116"/>
    </location>
</feature>
<dbReference type="Proteomes" id="UP000197666">
    <property type="component" value="Unassembled WGS sequence"/>
</dbReference>
<keyword evidence="4" id="KW-0456">Lyase</keyword>
<dbReference type="VEuPathDB" id="FungiDB:ATCC64974_96560"/>
<organism evidence="6 7">
    <name type="scientific">Aspergillus niger</name>
    <dbReference type="NCBI Taxonomy" id="5061"/>
    <lineage>
        <taxon>Eukaryota</taxon>
        <taxon>Fungi</taxon>
        <taxon>Dikarya</taxon>
        <taxon>Ascomycota</taxon>
        <taxon>Pezizomycotina</taxon>
        <taxon>Eurotiomycetes</taxon>
        <taxon>Eurotiomycetidae</taxon>
        <taxon>Eurotiales</taxon>
        <taxon>Aspergillaceae</taxon>
        <taxon>Aspergillus</taxon>
        <taxon>Aspergillus subgen. Circumdati</taxon>
    </lineage>
</organism>
<dbReference type="GO" id="GO:0046912">
    <property type="term" value="F:acyltransferase activity, acyl groups converted into alkyl on transfer"/>
    <property type="evidence" value="ECO:0007669"/>
    <property type="project" value="InterPro"/>
</dbReference>
<dbReference type="VEuPathDB" id="FungiDB:ASPNIDRAFT2_126525"/>
<evidence type="ECO:0000256" key="4">
    <source>
        <dbReference type="ARBA" id="ARBA00023239"/>
    </source>
</evidence>
<evidence type="ECO:0000313" key="7">
    <source>
        <dbReference type="Proteomes" id="UP000197666"/>
    </source>
</evidence>
<evidence type="ECO:0000256" key="3">
    <source>
        <dbReference type="ARBA" id="ARBA00022833"/>
    </source>
</evidence>
<proteinExistence type="inferred from homology"/>
<protein>
    <submittedName>
        <fullName evidence="6">Pyridoxal-phosphate dependent enzyme family protein</fullName>
    </submittedName>
</protein>
<dbReference type="Pfam" id="PF00285">
    <property type="entry name" value="Citrate_synt"/>
    <property type="match status" value="1"/>
</dbReference>